<protein>
    <submittedName>
        <fullName evidence="1">Uncharacterized protein</fullName>
    </submittedName>
</protein>
<evidence type="ECO:0000313" key="1">
    <source>
        <dbReference type="EMBL" id="SPF44597.1"/>
    </source>
</evidence>
<dbReference type="Proteomes" id="UP000238701">
    <property type="component" value="Unassembled WGS sequence"/>
</dbReference>
<evidence type="ECO:0000313" key="2">
    <source>
        <dbReference type="Proteomes" id="UP000238701"/>
    </source>
</evidence>
<dbReference type="AlphaFoldDB" id="A0A2U3KYC5"/>
<gene>
    <name evidence="1" type="ORF">SBA1_540012</name>
</gene>
<reference evidence="2" key="1">
    <citation type="submission" date="2018-02" db="EMBL/GenBank/DDBJ databases">
        <authorList>
            <person name="Hausmann B."/>
        </authorList>
    </citation>
    <scope>NUCLEOTIDE SEQUENCE [LARGE SCALE GENOMIC DNA]</scope>
    <source>
        <strain evidence="2">Peat soil MAG SbA1</strain>
    </source>
</reference>
<name>A0A2U3KYC5_9BACT</name>
<dbReference type="EMBL" id="OMOD01000149">
    <property type="protein sequence ID" value="SPF44597.1"/>
    <property type="molecule type" value="Genomic_DNA"/>
</dbReference>
<sequence length="58" mass="6721">MSHVAKAARILLATLREIFDEAAYARFLLRSQMASSQAAYAAFWRERESSHERRSRCC</sequence>
<accession>A0A2U3KYC5</accession>
<organism evidence="1 2">
    <name type="scientific">Candidatus Sulfotelmatobacter kueseliae</name>
    <dbReference type="NCBI Taxonomy" id="2042962"/>
    <lineage>
        <taxon>Bacteria</taxon>
        <taxon>Pseudomonadati</taxon>
        <taxon>Acidobacteriota</taxon>
        <taxon>Terriglobia</taxon>
        <taxon>Terriglobales</taxon>
        <taxon>Candidatus Korobacteraceae</taxon>
        <taxon>Candidatus Sulfotelmatobacter</taxon>
    </lineage>
</organism>
<proteinExistence type="predicted"/>